<dbReference type="VEuPathDB" id="VectorBase:GBRI005373"/>
<dbReference type="InterPro" id="IPR006623">
    <property type="entry name" value="THEG"/>
</dbReference>
<reference evidence="2" key="2">
    <citation type="submission" date="2020-05" db="UniProtKB">
        <authorList>
            <consortium name="EnsemblMetazoa"/>
        </authorList>
    </citation>
    <scope>IDENTIFICATION</scope>
    <source>
        <strain evidence="2">IAEA</strain>
    </source>
</reference>
<dbReference type="Proteomes" id="UP000091820">
    <property type="component" value="Unassembled WGS sequence"/>
</dbReference>
<evidence type="ECO:0000313" key="3">
    <source>
        <dbReference type="Proteomes" id="UP000091820"/>
    </source>
</evidence>
<dbReference type="Pfam" id="PF14912">
    <property type="entry name" value="THEG"/>
    <property type="match status" value="3"/>
</dbReference>
<reference evidence="3" key="1">
    <citation type="submission" date="2014-03" db="EMBL/GenBank/DDBJ databases">
        <authorList>
            <person name="Aksoy S."/>
            <person name="Warren W."/>
            <person name="Wilson R.K."/>
        </authorList>
    </citation>
    <scope>NUCLEOTIDE SEQUENCE [LARGE SCALE GENOMIC DNA]</scope>
    <source>
        <strain evidence="3">IAEA</strain>
    </source>
</reference>
<dbReference type="InterPro" id="IPR042401">
    <property type="entry name" value="SPMAP2-like"/>
</dbReference>
<evidence type="ECO:0008006" key="4">
    <source>
        <dbReference type="Google" id="ProtNLM"/>
    </source>
</evidence>
<keyword evidence="1" id="KW-0677">Repeat</keyword>
<proteinExistence type="predicted"/>
<sequence>MWRKETKAECCEEHEPLSKQVKCFWPEVCDDLRKLRCRHVQRFIKRKRLMKLAIPLKKLGRFVPTCPCKLKKSIEIVRLDERAHTRTEQLAYPKARHLLLFKKEVRTLFDPSRNANLNRLTRKSLFSLYSRLANVQPPKKKKIIPKWDRKEWAFHTAKLNKLAKPKKPQKVPREPSKRMPLKSMRRYKFLAEPKKHELLEKPDWTFTDIKYKPSERLIKLAQPVKFDESKFIREIPEPIPENVLKAKATQRIRSLSQPTKRTAKSAPADVKENPFSVSPLAMKYKATKRIKELAEPREYENKHIRENPYLIPPAALKAKASPRTINLSKPKVRTS</sequence>
<keyword evidence="3" id="KW-1185">Reference proteome</keyword>
<accession>A0A1A9W3T7</accession>
<name>A0A1A9W3T7_9MUSC</name>
<dbReference type="PANTHER" id="PTHR15901:SF16">
    <property type="entry name" value="TESTICULAR HAPLOID EXPRESSED GENE PROTEIN"/>
    <property type="match status" value="1"/>
</dbReference>
<evidence type="ECO:0000256" key="1">
    <source>
        <dbReference type="ARBA" id="ARBA00022737"/>
    </source>
</evidence>
<dbReference type="EnsemblMetazoa" id="GBRI005373-RA">
    <property type="protein sequence ID" value="GBRI005373-PA"/>
    <property type="gene ID" value="GBRI005373"/>
</dbReference>
<organism evidence="2 3">
    <name type="scientific">Glossina brevipalpis</name>
    <dbReference type="NCBI Taxonomy" id="37001"/>
    <lineage>
        <taxon>Eukaryota</taxon>
        <taxon>Metazoa</taxon>
        <taxon>Ecdysozoa</taxon>
        <taxon>Arthropoda</taxon>
        <taxon>Hexapoda</taxon>
        <taxon>Insecta</taxon>
        <taxon>Pterygota</taxon>
        <taxon>Neoptera</taxon>
        <taxon>Endopterygota</taxon>
        <taxon>Diptera</taxon>
        <taxon>Brachycera</taxon>
        <taxon>Muscomorpha</taxon>
        <taxon>Hippoboscoidea</taxon>
        <taxon>Glossinidae</taxon>
        <taxon>Glossina</taxon>
    </lineage>
</organism>
<dbReference type="PANTHER" id="PTHR15901">
    <property type="entry name" value="TESTICULAR HAPLOID EXPRESSED GENE PROTEIN"/>
    <property type="match status" value="1"/>
</dbReference>
<dbReference type="SMART" id="SM00705">
    <property type="entry name" value="THEG"/>
    <property type="match status" value="7"/>
</dbReference>
<protein>
    <recommendedName>
        <fullName evidence="4">Testicular haploid expressed protein</fullName>
    </recommendedName>
</protein>
<dbReference type="AlphaFoldDB" id="A0A1A9W3T7"/>
<evidence type="ECO:0000313" key="2">
    <source>
        <dbReference type="EnsemblMetazoa" id="GBRI005373-PA"/>
    </source>
</evidence>